<evidence type="ECO:0000313" key="9">
    <source>
        <dbReference type="Proteomes" id="UP000095412"/>
    </source>
</evidence>
<dbReference type="PANTHER" id="PTHR34857:SF2">
    <property type="entry name" value="SLL0384 PROTEIN"/>
    <property type="match status" value="1"/>
</dbReference>
<organism evidence="8 10">
    <name type="scientific">Staphylococcus caeli</name>
    <dbReference type="NCBI Taxonomy" id="2201815"/>
    <lineage>
        <taxon>Bacteria</taxon>
        <taxon>Bacillati</taxon>
        <taxon>Bacillota</taxon>
        <taxon>Bacilli</taxon>
        <taxon>Bacillales</taxon>
        <taxon>Staphylococcaceae</taxon>
        <taxon>Staphylococcus</taxon>
    </lineage>
</organism>
<dbReference type="GO" id="GO:0005886">
    <property type="term" value="C:plasma membrane"/>
    <property type="evidence" value="ECO:0007669"/>
    <property type="project" value="UniProtKB-ARBA"/>
</dbReference>
<dbReference type="EMBL" id="FMPG01000002">
    <property type="protein sequence ID" value="SCS56361.1"/>
    <property type="molecule type" value="Genomic_DNA"/>
</dbReference>
<comment type="subcellular location">
    <subcellularLocation>
        <location evidence="1">Membrane</location>
        <topology evidence="1">Multi-pass membrane protein</topology>
    </subcellularLocation>
</comment>
<feature type="transmembrane region" description="Helical" evidence="6">
    <location>
        <begin position="40"/>
        <end position="57"/>
    </location>
</feature>
<feature type="transmembrane region" description="Helical" evidence="6">
    <location>
        <begin position="64"/>
        <end position="82"/>
    </location>
</feature>
<reference evidence="7 9" key="2">
    <citation type="submission" date="2016-09" db="EMBL/GenBank/DDBJ databases">
        <authorList>
            <consortium name="Pathogen Informatics"/>
            <person name="Sun Q."/>
            <person name="Inoue M."/>
        </authorList>
    </citation>
    <scope>NUCLEOTIDE SEQUENCE [LARGE SCALE GENOMIC DNA]</scope>
    <source>
        <strain evidence="7 9">82C</strain>
    </source>
</reference>
<evidence type="ECO:0000256" key="4">
    <source>
        <dbReference type="ARBA" id="ARBA00022989"/>
    </source>
</evidence>
<dbReference type="Proteomes" id="UP000095768">
    <property type="component" value="Unassembled WGS sequence"/>
</dbReference>
<evidence type="ECO:0000313" key="10">
    <source>
        <dbReference type="Proteomes" id="UP000095768"/>
    </source>
</evidence>
<feature type="transmembrane region" description="Helical" evidence="6">
    <location>
        <begin position="18"/>
        <end position="34"/>
    </location>
</feature>
<keyword evidence="4 6" id="KW-1133">Transmembrane helix</keyword>
<evidence type="ECO:0000256" key="1">
    <source>
        <dbReference type="ARBA" id="ARBA00004141"/>
    </source>
</evidence>
<dbReference type="CDD" id="cd16914">
    <property type="entry name" value="EcfT"/>
    <property type="match status" value="1"/>
</dbReference>
<evidence type="ECO:0000256" key="2">
    <source>
        <dbReference type="ARBA" id="ARBA00022475"/>
    </source>
</evidence>
<protein>
    <submittedName>
        <fullName evidence="8">Cobalt ABC transporter permease</fullName>
    </submittedName>
</protein>
<keyword evidence="2" id="KW-1003">Cell membrane</keyword>
<name>A0A1D4HLV3_9STAP</name>
<evidence type="ECO:0000256" key="3">
    <source>
        <dbReference type="ARBA" id="ARBA00022692"/>
    </source>
</evidence>
<evidence type="ECO:0000313" key="7">
    <source>
        <dbReference type="EMBL" id="SCS38126.1"/>
    </source>
</evidence>
<keyword evidence="9" id="KW-1185">Reference proteome</keyword>
<accession>A0A1D4HLV3</accession>
<dbReference type="InterPro" id="IPR003339">
    <property type="entry name" value="ABC/ECF_trnsptr_transmembrane"/>
</dbReference>
<evidence type="ECO:0000256" key="6">
    <source>
        <dbReference type="SAM" id="Phobius"/>
    </source>
</evidence>
<sequence>MRNQILAHNHIFNLDPRIKILMMLIVSLIALTGGTTGHEIVLRLIVMLIPALLLILAGKYSYGITCTGIITLAWYGEAFVVIEGQQQIATLLIFVPSGVITRFLPSLVMGYYIYTTTQVETLILGLERMKIPRKITIPIAVMFRFLPTIKAESSAIKDAMKMRGISLRLAFKKPMVYIEYRIVPLLNSVIKIGNELTVASVTRGLNLVYSRTSIIDLKIRWFDWLCAILIILLGTTYYIL</sequence>
<dbReference type="Pfam" id="PF02361">
    <property type="entry name" value="CbiQ"/>
    <property type="match status" value="1"/>
</dbReference>
<dbReference type="EMBL" id="FMPI01000002">
    <property type="protein sequence ID" value="SCS38126.1"/>
    <property type="molecule type" value="Genomic_DNA"/>
</dbReference>
<feature type="transmembrane region" description="Helical" evidence="6">
    <location>
        <begin position="88"/>
        <end position="114"/>
    </location>
</feature>
<gene>
    <name evidence="8" type="primary">ykoC_1</name>
    <name evidence="8" type="ORF">SAMEA2297795_00704</name>
    <name evidence="7" type="ORF">SAMEA2297796_00381</name>
</gene>
<dbReference type="Proteomes" id="UP000095412">
    <property type="component" value="Unassembled WGS sequence"/>
</dbReference>
<keyword evidence="5 6" id="KW-0472">Membrane</keyword>
<dbReference type="AlphaFoldDB" id="A0A1D4HLV3"/>
<reference evidence="8 10" key="1">
    <citation type="submission" date="2016-09" db="EMBL/GenBank/DDBJ databases">
        <authorList>
            <consortium name="Pathogen Informatics"/>
        </authorList>
    </citation>
    <scope>NUCLEOTIDE SEQUENCE [LARGE SCALE GENOMIC DNA]</scope>
    <source>
        <strain evidence="8 10">82B</strain>
    </source>
</reference>
<proteinExistence type="predicted"/>
<dbReference type="OrthoDB" id="3730291at2"/>
<feature type="transmembrane region" description="Helical" evidence="6">
    <location>
        <begin position="221"/>
        <end position="239"/>
    </location>
</feature>
<evidence type="ECO:0000256" key="5">
    <source>
        <dbReference type="ARBA" id="ARBA00023136"/>
    </source>
</evidence>
<dbReference type="RefSeq" id="WP_069994523.1">
    <property type="nucleotide sequence ID" value="NZ_FMPG01000002.1"/>
</dbReference>
<dbReference type="PANTHER" id="PTHR34857">
    <property type="entry name" value="SLL0384 PROTEIN"/>
    <property type="match status" value="1"/>
</dbReference>
<keyword evidence="3 6" id="KW-0812">Transmembrane</keyword>
<evidence type="ECO:0000313" key="8">
    <source>
        <dbReference type="EMBL" id="SCS56361.1"/>
    </source>
</evidence>
<dbReference type="InterPro" id="IPR051611">
    <property type="entry name" value="ECF_transporter_component"/>
</dbReference>